<evidence type="ECO:0000256" key="8">
    <source>
        <dbReference type="ARBA" id="ARBA00023180"/>
    </source>
</evidence>
<evidence type="ECO:0000256" key="3">
    <source>
        <dbReference type="ARBA" id="ARBA00022692"/>
    </source>
</evidence>
<keyword evidence="7 11" id="KW-0472">Membrane</keyword>
<dbReference type="Proteomes" id="UP000015102">
    <property type="component" value="Unassembled WGS sequence"/>
</dbReference>
<sequence length="210" mass="24386">MKHNTIKPFFQVLYDTERYHTSNFGYDLPVETDGDYILQLKFCEVYFNEERKKVFDVVLNSEHTILTDLDIFATVGKGNAHDEYIKFSISDGKLFWKDEESEVFDGKIRLDFMKQNNFDNPKCNAFILYKGEDLENIPKLKDLSEIDEELEEEGPKQTAEEEQANILRVRRTSGPKQPDPYSTDDPSSIMMPVLIAIACFIPLLFCLCKL</sequence>
<evidence type="ECO:0000256" key="6">
    <source>
        <dbReference type="ARBA" id="ARBA00022989"/>
    </source>
</evidence>
<evidence type="ECO:0000256" key="2">
    <source>
        <dbReference type="ARBA" id="ARBA00009141"/>
    </source>
</evidence>
<evidence type="ECO:0000256" key="1">
    <source>
        <dbReference type="ARBA" id="ARBA00004115"/>
    </source>
</evidence>
<protein>
    <recommendedName>
        <fullName evidence="12">Malectin domain-containing protein</fullName>
    </recommendedName>
</protein>
<comment type="subcellular location">
    <subcellularLocation>
        <location evidence="1">Endoplasmic reticulum membrane</location>
        <topology evidence="1">Single-pass type I membrane protein</topology>
    </subcellularLocation>
</comment>
<dbReference type="InterPro" id="IPR039155">
    <property type="entry name" value="MLEC"/>
</dbReference>
<comment type="similarity">
    <text evidence="2">Belongs to the malectin family.</text>
</comment>
<dbReference type="PANTHER" id="PTHR13460">
    <property type="match status" value="1"/>
</dbReference>
<feature type="domain" description="Malectin" evidence="12">
    <location>
        <begin position="6"/>
        <end position="126"/>
    </location>
</feature>
<accession>T1GXZ9</accession>
<evidence type="ECO:0000256" key="4">
    <source>
        <dbReference type="ARBA" id="ARBA00022729"/>
    </source>
</evidence>
<feature type="transmembrane region" description="Helical" evidence="11">
    <location>
        <begin position="189"/>
        <end position="208"/>
    </location>
</feature>
<keyword evidence="14" id="KW-1185">Reference proteome</keyword>
<dbReference type="OMA" id="VLAEHCW"/>
<keyword evidence="4" id="KW-0732">Signal</keyword>
<name>T1GXZ9_MEGSC</name>
<reference evidence="13" key="2">
    <citation type="submission" date="2015-06" db="UniProtKB">
        <authorList>
            <consortium name="EnsemblMetazoa"/>
        </authorList>
    </citation>
    <scope>IDENTIFICATION</scope>
</reference>
<dbReference type="InterPro" id="IPR021720">
    <property type="entry name" value="Malectin_dom"/>
</dbReference>
<evidence type="ECO:0000256" key="9">
    <source>
        <dbReference type="ARBA" id="ARBA00023277"/>
    </source>
</evidence>
<dbReference type="EMBL" id="CAQQ02372731">
    <property type="status" value="NOT_ANNOTATED_CDS"/>
    <property type="molecule type" value="Genomic_DNA"/>
</dbReference>
<keyword evidence="8" id="KW-0325">Glycoprotein</keyword>
<dbReference type="PANTHER" id="PTHR13460:SF0">
    <property type="entry name" value="MALECTIN"/>
    <property type="match status" value="1"/>
</dbReference>
<dbReference type="GO" id="GO:0030246">
    <property type="term" value="F:carbohydrate binding"/>
    <property type="evidence" value="ECO:0007669"/>
    <property type="project" value="InterPro"/>
</dbReference>
<keyword evidence="9" id="KW-0119">Carbohydrate metabolism</keyword>
<dbReference type="HOGENOM" id="CLU_065446_0_0_1"/>
<dbReference type="GO" id="GO:0005789">
    <property type="term" value="C:endoplasmic reticulum membrane"/>
    <property type="evidence" value="ECO:0007669"/>
    <property type="project" value="UniProtKB-SubCell"/>
</dbReference>
<dbReference type="Pfam" id="PF11721">
    <property type="entry name" value="Malectin"/>
    <property type="match status" value="1"/>
</dbReference>
<keyword evidence="5" id="KW-0256">Endoplasmic reticulum</keyword>
<feature type="region of interest" description="Disordered" evidence="10">
    <location>
        <begin position="151"/>
        <end position="185"/>
    </location>
</feature>
<proteinExistence type="inferred from homology"/>
<evidence type="ECO:0000256" key="11">
    <source>
        <dbReference type="SAM" id="Phobius"/>
    </source>
</evidence>
<reference evidence="14" key="1">
    <citation type="submission" date="2013-02" db="EMBL/GenBank/DDBJ databases">
        <authorList>
            <person name="Hughes D."/>
        </authorList>
    </citation>
    <scope>NUCLEOTIDE SEQUENCE</scope>
    <source>
        <strain>Durham</strain>
        <strain evidence="14">NC isolate 2 -- Noor lab</strain>
    </source>
</reference>
<keyword evidence="6 11" id="KW-1133">Transmembrane helix</keyword>
<evidence type="ECO:0000256" key="7">
    <source>
        <dbReference type="ARBA" id="ARBA00023136"/>
    </source>
</evidence>
<evidence type="ECO:0000256" key="10">
    <source>
        <dbReference type="SAM" id="MobiDB-lite"/>
    </source>
</evidence>
<organism evidence="13 14">
    <name type="scientific">Megaselia scalaris</name>
    <name type="common">Humpbacked fly</name>
    <name type="synonym">Phora scalaris</name>
    <dbReference type="NCBI Taxonomy" id="36166"/>
    <lineage>
        <taxon>Eukaryota</taxon>
        <taxon>Metazoa</taxon>
        <taxon>Ecdysozoa</taxon>
        <taxon>Arthropoda</taxon>
        <taxon>Hexapoda</taxon>
        <taxon>Insecta</taxon>
        <taxon>Pterygota</taxon>
        <taxon>Neoptera</taxon>
        <taxon>Endopterygota</taxon>
        <taxon>Diptera</taxon>
        <taxon>Brachycera</taxon>
        <taxon>Muscomorpha</taxon>
        <taxon>Platypezoidea</taxon>
        <taxon>Phoridae</taxon>
        <taxon>Megaseliini</taxon>
        <taxon>Megaselia</taxon>
    </lineage>
</organism>
<keyword evidence="3 11" id="KW-0812">Transmembrane</keyword>
<evidence type="ECO:0000259" key="12">
    <source>
        <dbReference type="Pfam" id="PF11721"/>
    </source>
</evidence>
<dbReference type="AlphaFoldDB" id="T1GXZ9"/>
<dbReference type="STRING" id="36166.T1GXZ9"/>
<evidence type="ECO:0000256" key="5">
    <source>
        <dbReference type="ARBA" id="ARBA00022824"/>
    </source>
</evidence>
<dbReference type="Gene3D" id="2.60.120.430">
    <property type="entry name" value="Galactose-binding lectin"/>
    <property type="match status" value="1"/>
</dbReference>
<evidence type="ECO:0000313" key="14">
    <source>
        <dbReference type="Proteomes" id="UP000015102"/>
    </source>
</evidence>
<dbReference type="EnsemblMetazoa" id="MESCA008714-RA">
    <property type="protein sequence ID" value="MESCA008714-PA"/>
    <property type="gene ID" value="MESCA008714"/>
</dbReference>
<evidence type="ECO:0000313" key="13">
    <source>
        <dbReference type="EnsemblMetazoa" id="MESCA008714-PA"/>
    </source>
</evidence>